<comment type="caution">
    <text evidence="5">The sequence shown here is derived from an EMBL/GenBank/DDBJ whole genome shotgun (WGS) entry which is preliminary data.</text>
</comment>
<dbReference type="Pfam" id="PF00112">
    <property type="entry name" value="Peptidase_C1"/>
    <property type="match status" value="2"/>
</dbReference>
<dbReference type="Gene3D" id="3.90.70.10">
    <property type="entry name" value="Cysteine proteinases"/>
    <property type="match status" value="1"/>
</dbReference>
<dbReference type="InterPro" id="IPR013201">
    <property type="entry name" value="Prot_inhib_I29"/>
</dbReference>
<feature type="non-terminal residue" evidence="5">
    <location>
        <position position="1"/>
    </location>
</feature>
<dbReference type="SMART" id="SM00645">
    <property type="entry name" value="Pept_C1"/>
    <property type="match status" value="1"/>
</dbReference>
<organism evidence="5 6">
    <name type="scientific">Sorghum bicolor</name>
    <name type="common">Sorghum</name>
    <name type="synonym">Sorghum vulgare</name>
    <dbReference type="NCBI Taxonomy" id="4558"/>
    <lineage>
        <taxon>Eukaryota</taxon>
        <taxon>Viridiplantae</taxon>
        <taxon>Streptophyta</taxon>
        <taxon>Embryophyta</taxon>
        <taxon>Tracheophyta</taxon>
        <taxon>Spermatophyta</taxon>
        <taxon>Magnoliopsida</taxon>
        <taxon>Liliopsida</taxon>
        <taxon>Poales</taxon>
        <taxon>Poaceae</taxon>
        <taxon>PACMAD clade</taxon>
        <taxon>Panicoideae</taxon>
        <taxon>Andropogonodae</taxon>
        <taxon>Andropogoneae</taxon>
        <taxon>Sorghinae</taxon>
        <taxon>Sorghum</taxon>
    </lineage>
</organism>
<dbReference type="InterPro" id="IPR025660">
    <property type="entry name" value="Pept_his_AS"/>
</dbReference>
<dbReference type="InterPro" id="IPR000668">
    <property type="entry name" value="Peptidase_C1A_C"/>
</dbReference>
<sequence length="297" mass="33458">AVVDVATEELVPVTDKDLESNAVPLRWRSVYNVSLDLAETEPRFETFKEDARYVNEFNKRDDLTYKVGLNQFSDWADEELDNGIYIGALPEDTGSIGRKVPAKWDWRNHRAVTPVKNQGHCSAYRGINAIKTEKLRILSEQEVLDCSGGGSCEGGHTYKTFDHAIKPGLALDHHGHPPYYPAYVAKKKNCRFNPLRWRVYKQPVSVVVEANHAFKGYRKGVFLGPCGTRLNHAVVVVGYGTTKEGIGYSIVKNSWGKNWGENGYIRMKRHVGTKADLCGIYIKLMYPIKKQVIGRLG</sequence>
<evidence type="ECO:0000259" key="4">
    <source>
        <dbReference type="SMART" id="SM00848"/>
    </source>
</evidence>
<name>A0A921RVM4_SORBI</name>
<dbReference type="EMBL" id="CM027681">
    <property type="protein sequence ID" value="KAG0546082.1"/>
    <property type="molecule type" value="Genomic_DNA"/>
</dbReference>
<protein>
    <recommendedName>
        <fullName evidence="7">Peptidase C1A papain C-terminal domain-containing protein</fullName>
    </recommendedName>
</protein>
<dbReference type="Pfam" id="PF08246">
    <property type="entry name" value="Inhibitor_I29"/>
    <property type="match status" value="1"/>
</dbReference>
<accession>A0A921RVM4</accession>
<evidence type="ECO:0000256" key="1">
    <source>
        <dbReference type="ARBA" id="ARBA00008455"/>
    </source>
</evidence>
<reference evidence="5" key="1">
    <citation type="journal article" date="2019" name="BMC Genomics">
        <title>A new reference genome for Sorghum bicolor reveals high levels of sequence similarity between sweet and grain genotypes: implications for the genetics of sugar metabolism.</title>
        <authorList>
            <person name="Cooper E.A."/>
            <person name="Brenton Z.W."/>
            <person name="Flinn B.S."/>
            <person name="Jenkins J."/>
            <person name="Shu S."/>
            <person name="Flowers D."/>
            <person name="Luo F."/>
            <person name="Wang Y."/>
            <person name="Xia P."/>
            <person name="Barry K."/>
            <person name="Daum C."/>
            <person name="Lipzen A."/>
            <person name="Yoshinaga Y."/>
            <person name="Schmutz J."/>
            <person name="Saski C."/>
            <person name="Vermerris W."/>
            <person name="Kresovich S."/>
        </authorList>
    </citation>
    <scope>NUCLEOTIDE SEQUENCE</scope>
</reference>
<dbReference type="GO" id="GO:0006508">
    <property type="term" value="P:proteolysis"/>
    <property type="evidence" value="ECO:0007669"/>
    <property type="project" value="InterPro"/>
</dbReference>
<dbReference type="SMART" id="SM00848">
    <property type="entry name" value="Inhibitor_I29"/>
    <property type="match status" value="1"/>
</dbReference>
<dbReference type="CDD" id="cd02248">
    <property type="entry name" value="Peptidase_C1A"/>
    <property type="match status" value="1"/>
</dbReference>
<evidence type="ECO:0000313" key="6">
    <source>
        <dbReference type="Proteomes" id="UP000807115"/>
    </source>
</evidence>
<evidence type="ECO:0008006" key="7">
    <source>
        <dbReference type="Google" id="ProtNLM"/>
    </source>
</evidence>
<gene>
    <name evidence="5" type="ORF">BDA96_02G417300</name>
</gene>
<evidence type="ECO:0000256" key="2">
    <source>
        <dbReference type="ARBA" id="ARBA00023157"/>
    </source>
</evidence>
<feature type="domain" description="Cathepsin propeptide inhibitor" evidence="4">
    <location>
        <begin position="25"/>
        <end position="80"/>
    </location>
</feature>
<dbReference type="PANTHER" id="PTHR12411">
    <property type="entry name" value="CYSTEINE PROTEASE FAMILY C1-RELATED"/>
    <property type="match status" value="1"/>
</dbReference>
<dbReference type="InterPro" id="IPR038765">
    <property type="entry name" value="Papain-like_cys_pep_sf"/>
</dbReference>
<feature type="domain" description="Peptidase C1A papain C-terminal" evidence="3">
    <location>
        <begin position="100"/>
        <end position="288"/>
    </location>
</feature>
<reference evidence="5" key="2">
    <citation type="submission" date="2020-10" db="EMBL/GenBank/DDBJ databases">
        <authorList>
            <person name="Cooper E.A."/>
            <person name="Brenton Z.W."/>
            <person name="Flinn B.S."/>
            <person name="Jenkins J."/>
            <person name="Shu S."/>
            <person name="Flowers D."/>
            <person name="Luo F."/>
            <person name="Wang Y."/>
            <person name="Xia P."/>
            <person name="Barry K."/>
            <person name="Daum C."/>
            <person name="Lipzen A."/>
            <person name="Yoshinaga Y."/>
            <person name="Schmutz J."/>
            <person name="Saski C."/>
            <person name="Vermerris W."/>
            <person name="Kresovich S."/>
        </authorList>
    </citation>
    <scope>NUCLEOTIDE SEQUENCE</scope>
</reference>
<dbReference type="Proteomes" id="UP000807115">
    <property type="component" value="Chromosome 2"/>
</dbReference>
<dbReference type="InterPro" id="IPR013128">
    <property type="entry name" value="Peptidase_C1A"/>
</dbReference>
<dbReference type="InterPro" id="IPR039417">
    <property type="entry name" value="Peptidase_C1A_papain-like"/>
</dbReference>
<dbReference type="PROSITE" id="PS00639">
    <property type="entry name" value="THIOL_PROTEASE_HIS"/>
    <property type="match status" value="1"/>
</dbReference>
<comment type="similarity">
    <text evidence="1">Belongs to the peptidase C1 family.</text>
</comment>
<dbReference type="GO" id="GO:0008234">
    <property type="term" value="F:cysteine-type peptidase activity"/>
    <property type="evidence" value="ECO:0007669"/>
    <property type="project" value="InterPro"/>
</dbReference>
<evidence type="ECO:0000259" key="3">
    <source>
        <dbReference type="SMART" id="SM00645"/>
    </source>
</evidence>
<dbReference type="AlphaFoldDB" id="A0A921RVM4"/>
<evidence type="ECO:0000313" key="5">
    <source>
        <dbReference type="EMBL" id="KAG0546082.1"/>
    </source>
</evidence>
<dbReference type="SUPFAM" id="SSF54001">
    <property type="entry name" value="Cysteine proteinases"/>
    <property type="match status" value="1"/>
</dbReference>
<proteinExistence type="inferred from homology"/>
<keyword evidence="2" id="KW-1015">Disulfide bond</keyword>